<accession>A0A9D9DB53</accession>
<reference evidence="3" key="2">
    <citation type="journal article" date="2021" name="PeerJ">
        <title>Extensive microbial diversity within the chicken gut microbiome revealed by metagenomics and culture.</title>
        <authorList>
            <person name="Gilroy R."/>
            <person name="Ravi A."/>
            <person name="Getino M."/>
            <person name="Pursley I."/>
            <person name="Horton D.L."/>
            <person name="Alikhan N.F."/>
            <person name="Baker D."/>
            <person name="Gharbi K."/>
            <person name="Hall N."/>
            <person name="Watson M."/>
            <person name="Adriaenssens E.M."/>
            <person name="Foster-Nyarko E."/>
            <person name="Jarju S."/>
            <person name="Secka A."/>
            <person name="Antonio M."/>
            <person name="Oren A."/>
            <person name="Chaudhuri R.R."/>
            <person name="La Ragione R."/>
            <person name="Hildebrand F."/>
            <person name="Pallen M.J."/>
        </authorList>
    </citation>
    <scope>NUCLEOTIDE SEQUENCE</scope>
    <source>
        <strain evidence="3">17213</strain>
    </source>
</reference>
<dbReference type="InterPro" id="IPR014166">
    <property type="entry name" value="Tol-Pal_acyl-CoA_thioesterase"/>
</dbReference>
<evidence type="ECO:0000256" key="1">
    <source>
        <dbReference type="ARBA" id="ARBA00005953"/>
    </source>
</evidence>
<gene>
    <name evidence="3" type="primary">ybgC</name>
    <name evidence="3" type="ORF">IAB19_02715</name>
</gene>
<dbReference type="EMBL" id="JADINH010000049">
    <property type="protein sequence ID" value="MBO8415275.1"/>
    <property type="molecule type" value="Genomic_DNA"/>
</dbReference>
<dbReference type="CDD" id="cd00586">
    <property type="entry name" value="4HBT"/>
    <property type="match status" value="1"/>
</dbReference>
<dbReference type="AlphaFoldDB" id="A0A9D9DB53"/>
<keyword evidence="2" id="KW-0378">Hydrolase</keyword>
<dbReference type="Proteomes" id="UP000823631">
    <property type="component" value="Unassembled WGS sequence"/>
</dbReference>
<organism evidence="3 4">
    <name type="scientific">Candidatus Avisuccinivibrio stercorigallinarum</name>
    <dbReference type="NCBI Taxonomy" id="2840704"/>
    <lineage>
        <taxon>Bacteria</taxon>
        <taxon>Pseudomonadati</taxon>
        <taxon>Pseudomonadota</taxon>
        <taxon>Gammaproteobacteria</taxon>
        <taxon>Aeromonadales</taxon>
        <taxon>Succinivibrionaceae</taxon>
        <taxon>Succinivibrionaceae incertae sedis</taxon>
        <taxon>Candidatus Avisuccinivibrio</taxon>
    </lineage>
</organism>
<reference evidence="3" key="1">
    <citation type="submission" date="2020-10" db="EMBL/GenBank/DDBJ databases">
        <authorList>
            <person name="Gilroy R."/>
        </authorList>
    </citation>
    <scope>NUCLEOTIDE SEQUENCE</scope>
    <source>
        <strain evidence="3">17213</strain>
    </source>
</reference>
<sequence>MTQEFSIPVRVYYEDTDAGMIVYHANYLKFCERARSDFIRALGVDQMELLRSTGRGFVVAKMKARFVKPARLNDELTVNCIPVKLRRVSFTFLQQVKKDGELIFEMRSEIAYVDLESGKLQALPAEMVEAVKPYLQEDL</sequence>
<protein>
    <submittedName>
        <fullName evidence="3">Tol-pal system-associated acyl-CoA thioesterase</fullName>
    </submittedName>
</protein>
<dbReference type="PANTHER" id="PTHR31793">
    <property type="entry name" value="4-HYDROXYBENZOYL-COA THIOESTERASE FAMILY MEMBER"/>
    <property type="match status" value="1"/>
</dbReference>
<dbReference type="GO" id="GO:0047617">
    <property type="term" value="F:fatty acyl-CoA hydrolase activity"/>
    <property type="evidence" value="ECO:0007669"/>
    <property type="project" value="TreeGrafter"/>
</dbReference>
<comment type="similarity">
    <text evidence="1">Belongs to the 4-hydroxybenzoyl-CoA thioesterase family.</text>
</comment>
<dbReference type="NCBIfam" id="TIGR02799">
    <property type="entry name" value="thio_ybgC"/>
    <property type="match status" value="1"/>
</dbReference>
<evidence type="ECO:0000313" key="3">
    <source>
        <dbReference type="EMBL" id="MBO8415275.1"/>
    </source>
</evidence>
<evidence type="ECO:0000313" key="4">
    <source>
        <dbReference type="Proteomes" id="UP000823631"/>
    </source>
</evidence>
<name>A0A9D9DB53_9GAMM</name>
<dbReference type="InterPro" id="IPR006684">
    <property type="entry name" value="YbgC/YbaW"/>
</dbReference>
<dbReference type="InterPro" id="IPR029069">
    <property type="entry name" value="HotDog_dom_sf"/>
</dbReference>
<comment type="caution">
    <text evidence="3">The sequence shown here is derived from an EMBL/GenBank/DDBJ whole genome shotgun (WGS) entry which is preliminary data.</text>
</comment>
<evidence type="ECO:0000256" key="2">
    <source>
        <dbReference type="ARBA" id="ARBA00022801"/>
    </source>
</evidence>
<dbReference type="FunFam" id="3.10.129.10:FF:000004">
    <property type="entry name" value="Tol-pal system-associated acyl-CoA thioesterase"/>
    <property type="match status" value="1"/>
</dbReference>
<proteinExistence type="inferred from homology"/>
<dbReference type="PIRSF" id="PIRSF003230">
    <property type="entry name" value="YbgC"/>
    <property type="match status" value="1"/>
</dbReference>
<dbReference type="InterPro" id="IPR050563">
    <property type="entry name" value="4-hydroxybenzoyl-CoA_TE"/>
</dbReference>
<dbReference type="PANTHER" id="PTHR31793:SF37">
    <property type="entry name" value="ACYL-COA THIOESTER HYDROLASE YBGC"/>
    <property type="match status" value="1"/>
</dbReference>
<dbReference type="Gene3D" id="3.10.129.10">
    <property type="entry name" value="Hotdog Thioesterase"/>
    <property type="match status" value="1"/>
</dbReference>
<dbReference type="SUPFAM" id="SSF54637">
    <property type="entry name" value="Thioesterase/thiol ester dehydrase-isomerase"/>
    <property type="match status" value="1"/>
</dbReference>
<dbReference type="Pfam" id="PF13279">
    <property type="entry name" value="4HBT_2"/>
    <property type="match status" value="1"/>
</dbReference>
<dbReference type="NCBIfam" id="TIGR00051">
    <property type="entry name" value="YbgC/FadM family acyl-CoA thioesterase"/>
    <property type="match status" value="1"/>
</dbReference>